<dbReference type="PROSITE" id="PS50850">
    <property type="entry name" value="MFS"/>
    <property type="match status" value="1"/>
</dbReference>
<feature type="transmembrane region" description="Helical" evidence="6">
    <location>
        <begin position="91"/>
        <end position="110"/>
    </location>
</feature>
<dbReference type="SUPFAM" id="SSF103473">
    <property type="entry name" value="MFS general substrate transporter"/>
    <property type="match status" value="1"/>
</dbReference>
<dbReference type="InterPro" id="IPR036259">
    <property type="entry name" value="MFS_trans_sf"/>
</dbReference>
<evidence type="ECO:0000256" key="1">
    <source>
        <dbReference type="ARBA" id="ARBA00004651"/>
    </source>
</evidence>
<feature type="domain" description="Major facilitator superfamily (MFS) profile" evidence="7">
    <location>
        <begin position="21"/>
        <end position="423"/>
    </location>
</feature>
<dbReference type="PIRSF" id="PIRSF002808">
    <property type="entry name" value="Hexose_phosphate_transp"/>
    <property type="match status" value="1"/>
</dbReference>
<comment type="caution">
    <text evidence="8">The sequence shown here is derived from an EMBL/GenBank/DDBJ whole genome shotgun (WGS) entry which is preliminary data.</text>
</comment>
<feature type="transmembrane region" description="Helical" evidence="6">
    <location>
        <begin position="116"/>
        <end position="137"/>
    </location>
</feature>
<dbReference type="Pfam" id="PF07690">
    <property type="entry name" value="MFS_1"/>
    <property type="match status" value="1"/>
</dbReference>
<feature type="transmembrane region" description="Helical" evidence="6">
    <location>
        <begin position="310"/>
        <end position="329"/>
    </location>
</feature>
<keyword evidence="3 6" id="KW-0812">Transmembrane</keyword>
<dbReference type="EMBL" id="QXED01000004">
    <property type="protein sequence ID" value="RIV22667.1"/>
    <property type="molecule type" value="Genomic_DNA"/>
</dbReference>
<dbReference type="Proteomes" id="UP000283523">
    <property type="component" value="Unassembled WGS sequence"/>
</dbReference>
<dbReference type="InterPro" id="IPR050382">
    <property type="entry name" value="MFS_Na/Anion_cotransporter"/>
</dbReference>
<evidence type="ECO:0000256" key="2">
    <source>
        <dbReference type="ARBA" id="ARBA00022475"/>
    </source>
</evidence>
<keyword evidence="9" id="KW-1185">Reference proteome</keyword>
<evidence type="ECO:0000256" key="3">
    <source>
        <dbReference type="ARBA" id="ARBA00022692"/>
    </source>
</evidence>
<feature type="transmembrane region" description="Helical" evidence="6">
    <location>
        <begin position="149"/>
        <end position="171"/>
    </location>
</feature>
<keyword evidence="2" id="KW-1003">Cell membrane</keyword>
<feature type="transmembrane region" description="Helical" evidence="6">
    <location>
        <begin position="370"/>
        <end position="391"/>
    </location>
</feature>
<keyword evidence="4 6" id="KW-1133">Transmembrane helix</keyword>
<dbReference type="GO" id="GO:0022857">
    <property type="term" value="F:transmembrane transporter activity"/>
    <property type="evidence" value="ECO:0007669"/>
    <property type="project" value="InterPro"/>
</dbReference>
<feature type="transmembrane region" description="Helical" evidence="6">
    <location>
        <begin position="275"/>
        <end position="298"/>
    </location>
</feature>
<dbReference type="AlphaFoldDB" id="A0A418M9B1"/>
<evidence type="ECO:0000256" key="5">
    <source>
        <dbReference type="ARBA" id="ARBA00023136"/>
    </source>
</evidence>
<feature type="transmembrane region" description="Helical" evidence="6">
    <location>
        <begin position="335"/>
        <end position="358"/>
    </location>
</feature>
<dbReference type="GO" id="GO:0005886">
    <property type="term" value="C:plasma membrane"/>
    <property type="evidence" value="ECO:0007669"/>
    <property type="project" value="UniProtKB-SubCell"/>
</dbReference>
<feature type="transmembrane region" description="Helical" evidence="6">
    <location>
        <begin position="177"/>
        <end position="195"/>
    </location>
</feature>
<dbReference type="InterPro" id="IPR020846">
    <property type="entry name" value="MFS_dom"/>
</dbReference>
<reference evidence="8 9" key="1">
    <citation type="submission" date="2018-08" db="EMBL/GenBank/DDBJ databases">
        <title>Fibrisoma montanum sp. nov., isolated from Danxia mountain soil.</title>
        <authorList>
            <person name="Huang Y."/>
        </authorList>
    </citation>
    <scope>NUCLEOTIDE SEQUENCE [LARGE SCALE GENOMIC DNA]</scope>
    <source>
        <strain evidence="8 9">HYT19</strain>
    </source>
</reference>
<evidence type="ECO:0000256" key="4">
    <source>
        <dbReference type="ARBA" id="ARBA00022989"/>
    </source>
</evidence>
<accession>A0A418M9B1</accession>
<dbReference type="InterPro" id="IPR000849">
    <property type="entry name" value="Sugar_P_transporter"/>
</dbReference>
<sequence>MLSCWPVRPNPTVSMRYRYRVLAFLFCLSIITYLDRVCISVVGPRMKKDLDLSNEQFGYVLSAFALAYALFEVPTGALGDRIGPRRVLTRVVTWWSAFTVLTGTAANLTYLVLIRFLFGIGEAGAYPNTSIVISRWFPAVETGRAQSFIWAAGRIGGALSPLIVVPVAAAFGWRASFWVMGGIGLIWAAIWYVWFRDFPRDKPGVAVEERDYIEATRSFKAHSHSIPWRAILRSRNMWAVMLMFHFYMYGAYFFTGWLPTYLQDGRQFGEDQMKLFATLPFVLGAIGCFTGGYASDYLARRYGLKTGRRAVGIVGMGVSSVVMLAAALATNNQTAALLLALGMAFKDLTLPVSFAVCVDIGRSKSGTVSGAMNMAGQLGAFFLGILFGKIVDATGNYNLPLFLIAFLLLCSSLLWLVIDPTKEIVLAEDTDESKLTTV</sequence>
<dbReference type="CDD" id="cd17319">
    <property type="entry name" value="MFS_ExuT_GudP_like"/>
    <property type="match status" value="1"/>
</dbReference>
<dbReference type="PANTHER" id="PTHR11662">
    <property type="entry name" value="SOLUTE CARRIER FAMILY 17"/>
    <property type="match status" value="1"/>
</dbReference>
<name>A0A418M9B1_9BACT</name>
<gene>
    <name evidence="8" type="ORF">DYU11_16830</name>
</gene>
<feature type="transmembrane region" description="Helical" evidence="6">
    <location>
        <begin position="237"/>
        <end position="255"/>
    </location>
</feature>
<dbReference type="InterPro" id="IPR011701">
    <property type="entry name" value="MFS"/>
</dbReference>
<evidence type="ECO:0000256" key="6">
    <source>
        <dbReference type="SAM" id="Phobius"/>
    </source>
</evidence>
<evidence type="ECO:0000313" key="8">
    <source>
        <dbReference type="EMBL" id="RIV22667.1"/>
    </source>
</evidence>
<dbReference type="OrthoDB" id="9781156at2"/>
<feature type="transmembrane region" description="Helical" evidence="6">
    <location>
        <begin position="56"/>
        <end position="79"/>
    </location>
</feature>
<feature type="transmembrane region" description="Helical" evidence="6">
    <location>
        <begin position="397"/>
        <end position="418"/>
    </location>
</feature>
<protein>
    <submittedName>
        <fullName evidence="8">MFS transporter</fullName>
    </submittedName>
</protein>
<evidence type="ECO:0000259" key="7">
    <source>
        <dbReference type="PROSITE" id="PS50850"/>
    </source>
</evidence>
<proteinExistence type="predicted"/>
<dbReference type="PANTHER" id="PTHR11662:SF399">
    <property type="entry name" value="FI19708P1-RELATED"/>
    <property type="match status" value="1"/>
</dbReference>
<dbReference type="Gene3D" id="1.20.1250.20">
    <property type="entry name" value="MFS general substrate transporter like domains"/>
    <property type="match status" value="2"/>
</dbReference>
<organism evidence="8 9">
    <name type="scientific">Fibrisoma montanum</name>
    <dbReference type="NCBI Taxonomy" id="2305895"/>
    <lineage>
        <taxon>Bacteria</taxon>
        <taxon>Pseudomonadati</taxon>
        <taxon>Bacteroidota</taxon>
        <taxon>Cytophagia</taxon>
        <taxon>Cytophagales</taxon>
        <taxon>Spirosomataceae</taxon>
        <taxon>Fibrisoma</taxon>
    </lineage>
</organism>
<evidence type="ECO:0000313" key="9">
    <source>
        <dbReference type="Proteomes" id="UP000283523"/>
    </source>
</evidence>
<keyword evidence="5 6" id="KW-0472">Membrane</keyword>
<comment type="subcellular location">
    <subcellularLocation>
        <location evidence="1">Cell membrane</location>
        <topology evidence="1">Multi-pass membrane protein</topology>
    </subcellularLocation>
</comment>